<dbReference type="STRING" id="497964.CfE428DRAFT_1194"/>
<dbReference type="InterPro" id="IPR001789">
    <property type="entry name" value="Sig_transdc_resp-reg_receiver"/>
</dbReference>
<dbReference type="RefSeq" id="WP_006978520.1">
    <property type="nucleotide sequence ID" value="NZ_ABVL01000003.1"/>
</dbReference>
<reference evidence="4 5" key="1">
    <citation type="journal article" date="2011" name="J. Bacteriol.">
        <title>Genome sequence of Chthoniobacter flavus Ellin428, an aerobic heterotrophic soil bacterium.</title>
        <authorList>
            <person name="Kant R."/>
            <person name="van Passel M.W."/>
            <person name="Palva A."/>
            <person name="Lucas S."/>
            <person name="Lapidus A."/>
            <person name="Glavina Del Rio T."/>
            <person name="Dalin E."/>
            <person name="Tice H."/>
            <person name="Bruce D."/>
            <person name="Goodwin L."/>
            <person name="Pitluck S."/>
            <person name="Larimer F.W."/>
            <person name="Land M.L."/>
            <person name="Hauser L."/>
            <person name="Sangwan P."/>
            <person name="de Vos W.M."/>
            <person name="Janssen P.H."/>
            <person name="Smidt H."/>
        </authorList>
    </citation>
    <scope>NUCLEOTIDE SEQUENCE [LARGE SCALE GENOMIC DNA]</scope>
    <source>
        <strain evidence="4 5">Ellin428</strain>
    </source>
</reference>
<dbReference type="AlphaFoldDB" id="B4CXA3"/>
<dbReference type="PANTHER" id="PTHR44591">
    <property type="entry name" value="STRESS RESPONSE REGULATOR PROTEIN 1"/>
    <property type="match status" value="1"/>
</dbReference>
<dbReference type="InterPro" id="IPR050595">
    <property type="entry name" value="Bact_response_regulator"/>
</dbReference>
<dbReference type="Pfam" id="PF00072">
    <property type="entry name" value="Response_reg"/>
    <property type="match status" value="1"/>
</dbReference>
<dbReference type="SUPFAM" id="SSF52172">
    <property type="entry name" value="CheY-like"/>
    <property type="match status" value="1"/>
</dbReference>
<dbReference type="PANTHER" id="PTHR44591:SF3">
    <property type="entry name" value="RESPONSE REGULATORY DOMAIN-CONTAINING PROTEIN"/>
    <property type="match status" value="1"/>
</dbReference>
<dbReference type="GO" id="GO:0000160">
    <property type="term" value="P:phosphorelay signal transduction system"/>
    <property type="evidence" value="ECO:0007669"/>
    <property type="project" value="InterPro"/>
</dbReference>
<keyword evidence="5" id="KW-1185">Reference proteome</keyword>
<dbReference type="InterPro" id="IPR011006">
    <property type="entry name" value="CheY-like_superfamily"/>
</dbReference>
<gene>
    <name evidence="4" type="ORF">CfE428DRAFT_1194</name>
</gene>
<evidence type="ECO:0000256" key="2">
    <source>
        <dbReference type="PROSITE-ProRule" id="PRU00169"/>
    </source>
</evidence>
<evidence type="ECO:0000313" key="5">
    <source>
        <dbReference type="Proteomes" id="UP000005824"/>
    </source>
</evidence>
<dbReference type="PROSITE" id="PS50110">
    <property type="entry name" value="RESPONSE_REGULATORY"/>
    <property type="match status" value="1"/>
</dbReference>
<dbReference type="InParanoid" id="B4CXA3"/>
<proteinExistence type="predicted"/>
<evidence type="ECO:0000259" key="3">
    <source>
        <dbReference type="PROSITE" id="PS50110"/>
    </source>
</evidence>
<protein>
    <submittedName>
        <fullName evidence="4">Response regulator receiver protein</fullName>
    </submittedName>
</protein>
<organism evidence="4 5">
    <name type="scientific">Chthoniobacter flavus Ellin428</name>
    <dbReference type="NCBI Taxonomy" id="497964"/>
    <lineage>
        <taxon>Bacteria</taxon>
        <taxon>Pseudomonadati</taxon>
        <taxon>Verrucomicrobiota</taxon>
        <taxon>Spartobacteria</taxon>
        <taxon>Chthoniobacterales</taxon>
        <taxon>Chthoniobacteraceae</taxon>
        <taxon>Chthoniobacter</taxon>
    </lineage>
</organism>
<sequence>MPGDLLKFPDVSKIFPQTEQQKVKPLQVQSLGDRPRVLLADDDPVHSLTVFHFLSQAGFEVVVAVTGTDAINELRKPGHPPVAILRAKLPGMSGLEICERMRDAAKDVYLIVYAEAPPAGEIVAGLEAGASLYLSNAVLPEVLLAYVKVGTRIMGRLQQEG</sequence>
<evidence type="ECO:0000256" key="1">
    <source>
        <dbReference type="ARBA" id="ARBA00022553"/>
    </source>
</evidence>
<accession>B4CXA3</accession>
<comment type="caution">
    <text evidence="4">The sequence shown here is derived from an EMBL/GenBank/DDBJ whole genome shotgun (WGS) entry which is preliminary data.</text>
</comment>
<keyword evidence="1" id="KW-0597">Phosphoprotein</keyword>
<dbReference type="Gene3D" id="3.40.50.2300">
    <property type="match status" value="1"/>
</dbReference>
<comment type="caution">
    <text evidence="2">Lacks conserved residue(s) required for the propagation of feature annotation.</text>
</comment>
<feature type="domain" description="Response regulatory" evidence="3">
    <location>
        <begin position="36"/>
        <end position="151"/>
    </location>
</feature>
<evidence type="ECO:0000313" key="4">
    <source>
        <dbReference type="EMBL" id="EDY20901.1"/>
    </source>
</evidence>
<dbReference type="SMART" id="SM00448">
    <property type="entry name" value="REC"/>
    <property type="match status" value="1"/>
</dbReference>
<dbReference type="eggNOG" id="COG3706">
    <property type="taxonomic scope" value="Bacteria"/>
</dbReference>
<dbReference type="Proteomes" id="UP000005824">
    <property type="component" value="Unassembled WGS sequence"/>
</dbReference>
<dbReference type="EMBL" id="ABVL01000003">
    <property type="protein sequence ID" value="EDY20901.1"/>
    <property type="molecule type" value="Genomic_DNA"/>
</dbReference>
<name>B4CXA3_9BACT</name>